<evidence type="ECO:0000256" key="7">
    <source>
        <dbReference type="RuleBase" id="RU369079"/>
    </source>
</evidence>
<feature type="domain" description="Tripartite ATP-independent periplasmic transporters DctQ component" evidence="8">
    <location>
        <begin position="31"/>
        <end position="164"/>
    </location>
</feature>
<evidence type="ECO:0000256" key="2">
    <source>
        <dbReference type="ARBA" id="ARBA00022448"/>
    </source>
</evidence>
<comment type="subcellular location">
    <subcellularLocation>
        <location evidence="7">Cell inner membrane</location>
        <topology evidence="7">Multi-pass membrane protein</topology>
    </subcellularLocation>
    <subcellularLocation>
        <location evidence="1">Cell membrane</location>
        <topology evidence="1">Multi-pass membrane protein</topology>
    </subcellularLocation>
</comment>
<feature type="transmembrane region" description="Helical" evidence="7">
    <location>
        <begin position="101"/>
        <end position="120"/>
    </location>
</feature>
<sequence>MMSFIHRIADIVRTAAFVLSQIGGVILILSMLAVLFDVITRTVFGMTDGAVDFTFRGSYEIVRYGLLLSMAYALPYALKDGQVIVDLFTDKMSDANKNRMAAFYVFFFGVFGFILSRGLLSSIEHVQMTGETSQDFGISMAYYYGATLIGTLMLGVRGITVAWEYLTAQTYQESGDHL</sequence>
<proteinExistence type="inferred from homology"/>
<dbReference type="RefSeq" id="WP_380693126.1">
    <property type="nucleotide sequence ID" value="NZ_JBHRYR010000002.1"/>
</dbReference>
<feature type="transmembrane region" description="Helical" evidence="7">
    <location>
        <begin position="12"/>
        <end position="36"/>
    </location>
</feature>
<evidence type="ECO:0000256" key="5">
    <source>
        <dbReference type="ARBA" id="ARBA00022989"/>
    </source>
</evidence>
<keyword evidence="2 7" id="KW-0813">Transport</keyword>
<comment type="subunit">
    <text evidence="7">The complex comprises the extracytoplasmic solute receptor protein and the two transmembrane proteins.</text>
</comment>
<evidence type="ECO:0000256" key="1">
    <source>
        <dbReference type="ARBA" id="ARBA00004651"/>
    </source>
</evidence>
<evidence type="ECO:0000259" key="8">
    <source>
        <dbReference type="Pfam" id="PF04290"/>
    </source>
</evidence>
<name>A0ABV7ZUA5_9GAMM</name>
<evidence type="ECO:0000256" key="3">
    <source>
        <dbReference type="ARBA" id="ARBA00022475"/>
    </source>
</evidence>
<dbReference type="EMBL" id="JBHRYR010000002">
    <property type="protein sequence ID" value="MFC3851755.1"/>
    <property type="molecule type" value="Genomic_DNA"/>
</dbReference>
<dbReference type="Proteomes" id="UP001595617">
    <property type="component" value="Unassembled WGS sequence"/>
</dbReference>
<protein>
    <recommendedName>
        <fullName evidence="7">TRAP transporter small permease protein</fullName>
    </recommendedName>
</protein>
<keyword evidence="6 7" id="KW-0472">Membrane</keyword>
<organism evidence="9 10">
    <name type="scientific">Saccharospirillum mangrovi</name>
    <dbReference type="NCBI Taxonomy" id="2161747"/>
    <lineage>
        <taxon>Bacteria</taxon>
        <taxon>Pseudomonadati</taxon>
        <taxon>Pseudomonadota</taxon>
        <taxon>Gammaproteobacteria</taxon>
        <taxon>Oceanospirillales</taxon>
        <taxon>Saccharospirillaceae</taxon>
        <taxon>Saccharospirillum</taxon>
    </lineage>
</organism>
<feature type="transmembrane region" description="Helical" evidence="7">
    <location>
        <begin position="61"/>
        <end position="78"/>
    </location>
</feature>
<feature type="transmembrane region" description="Helical" evidence="7">
    <location>
        <begin position="140"/>
        <end position="163"/>
    </location>
</feature>
<keyword evidence="3" id="KW-1003">Cell membrane</keyword>
<comment type="similarity">
    <text evidence="7">Belongs to the TRAP transporter small permease family.</text>
</comment>
<keyword evidence="4 7" id="KW-0812">Transmembrane</keyword>
<gene>
    <name evidence="9" type="ORF">ACFOOG_02815</name>
</gene>
<reference evidence="10" key="1">
    <citation type="journal article" date="2019" name="Int. J. Syst. Evol. Microbiol.">
        <title>The Global Catalogue of Microorganisms (GCM) 10K type strain sequencing project: providing services to taxonomists for standard genome sequencing and annotation.</title>
        <authorList>
            <consortium name="The Broad Institute Genomics Platform"/>
            <consortium name="The Broad Institute Genome Sequencing Center for Infectious Disease"/>
            <person name="Wu L."/>
            <person name="Ma J."/>
        </authorList>
    </citation>
    <scope>NUCLEOTIDE SEQUENCE [LARGE SCALE GENOMIC DNA]</scope>
    <source>
        <strain evidence="10">IBRC 10765</strain>
    </source>
</reference>
<keyword evidence="10" id="KW-1185">Reference proteome</keyword>
<accession>A0ABV7ZUA5</accession>
<dbReference type="Pfam" id="PF04290">
    <property type="entry name" value="DctQ"/>
    <property type="match status" value="1"/>
</dbReference>
<evidence type="ECO:0000256" key="6">
    <source>
        <dbReference type="ARBA" id="ARBA00023136"/>
    </source>
</evidence>
<evidence type="ECO:0000313" key="10">
    <source>
        <dbReference type="Proteomes" id="UP001595617"/>
    </source>
</evidence>
<evidence type="ECO:0000313" key="9">
    <source>
        <dbReference type="EMBL" id="MFC3851755.1"/>
    </source>
</evidence>
<keyword evidence="7" id="KW-0997">Cell inner membrane</keyword>
<dbReference type="InterPro" id="IPR055348">
    <property type="entry name" value="DctQ"/>
</dbReference>
<keyword evidence="5 7" id="KW-1133">Transmembrane helix</keyword>
<comment type="caution">
    <text evidence="9">The sequence shown here is derived from an EMBL/GenBank/DDBJ whole genome shotgun (WGS) entry which is preliminary data.</text>
</comment>
<evidence type="ECO:0000256" key="4">
    <source>
        <dbReference type="ARBA" id="ARBA00022692"/>
    </source>
</evidence>
<comment type="function">
    <text evidence="7">Part of the tripartite ATP-independent periplasmic (TRAP) transport system.</text>
</comment>